<keyword evidence="8 9" id="KW-0472">Membrane</keyword>
<dbReference type="EMBL" id="OC859225">
    <property type="protein sequence ID" value="CAD7627352.1"/>
    <property type="molecule type" value="Genomic_DNA"/>
</dbReference>
<dbReference type="Proteomes" id="UP000759131">
    <property type="component" value="Unassembled WGS sequence"/>
</dbReference>
<dbReference type="InterPro" id="IPR050173">
    <property type="entry name" value="ABC_transporter_C-like"/>
</dbReference>
<dbReference type="PROSITE" id="PS50929">
    <property type="entry name" value="ABC_TM1F"/>
    <property type="match status" value="1"/>
</dbReference>
<evidence type="ECO:0000256" key="6">
    <source>
        <dbReference type="ARBA" id="ARBA00022840"/>
    </source>
</evidence>
<organism evidence="11">
    <name type="scientific">Medioppia subpectinata</name>
    <dbReference type="NCBI Taxonomy" id="1979941"/>
    <lineage>
        <taxon>Eukaryota</taxon>
        <taxon>Metazoa</taxon>
        <taxon>Ecdysozoa</taxon>
        <taxon>Arthropoda</taxon>
        <taxon>Chelicerata</taxon>
        <taxon>Arachnida</taxon>
        <taxon>Acari</taxon>
        <taxon>Acariformes</taxon>
        <taxon>Sarcoptiformes</taxon>
        <taxon>Oribatida</taxon>
        <taxon>Brachypylina</taxon>
        <taxon>Oppioidea</taxon>
        <taxon>Oppiidae</taxon>
        <taxon>Medioppia</taxon>
    </lineage>
</organism>
<sequence>MVGVRKNGLDMDDMSRCPKAVDAQRICNLLEKNWRYECRKKRPKFWRALFWTFGKHYILPFCVFLFEESIIRIAQPILLGYVIDYFSGVPAVTYQEACVAAAGVCLCSALFITLHHPMLVFSQEVGMRMRIASCALMYKKSLKLSRASLGKTTVGQIVNIMSNDVNRFDEFSTFVHYLVLGPVQAVIVSYIMYTHLGWSAFVGVALLVPFIPFQLFIGKLFSMFRQMTAKLSDNRLRLMTEIISGMRVIKMYAWEQPFAELVANARKSEVGRIQWSCMLKAVNLSMFFVTSRVILFACFITYVLTGNVLTAKAVFVTMALFNTLRITLTLLFPNAITQWAESRVTCDRIQ</sequence>
<keyword evidence="3" id="KW-0813">Transport</keyword>
<dbReference type="InterPro" id="IPR011527">
    <property type="entry name" value="ABC1_TM_dom"/>
</dbReference>
<dbReference type="CDD" id="cd18593">
    <property type="entry name" value="ABC_6TM_MRP4_D1_like"/>
    <property type="match status" value="1"/>
</dbReference>
<evidence type="ECO:0000256" key="2">
    <source>
        <dbReference type="ARBA" id="ARBA00009726"/>
    </source>
</evidence>
<feature type="transmembrane region" description="Helical" evidence="9">
    <location>
        <begin position="281"/>
        <end position="304"/>
    </location>
</feature>
<dbReference type="GO" id="GO:0005524">
    <property type="term" value="F:ATP binding"/>
    <property type="evidence" value="ECO:0007669"/>
    <property type="project" value="UniProtKB-KW"/>
</dbReference>
<keyword evidence="6" id="KW-0067">ATP-binding</keyword>
<gene>
    <name evidence="11" type="ORF">OSB1V03_LOCUS7779</name>
</gene>
<feature type="transmembrane region" description="Helical" evidence="9">
    <location>
        <begin position="310"/>
        <end position="333"/>
    </location>
</feature>
<feature type="non-terminal residue" evidence="11">
    <location>
        <position position="350"/>
    </location>
</feature>
<dbReference type="PANTHER" id="PTHR24223">
    <property type="entry name" value="ATP-BINDING CASSETTE SUB-FAMILY C"/>
    <property type="match status" value="1"/>
</dbReference>
<dbReference type="FunFam" id="1.20.1560.10:FF:000026">
    <property type="entry name" value="Multidrug resistance-associated protein lethal(2)03659"/>
    <property type="match status" value="1"/>
</dbReference>
<keyword evidence="12" id="KW-1185">Reference proteome</keyword>
<dbReference type="InterPro" id="IPR036640">
    <property type="entry name" value="ABC1_TM_sf"/>
</dbReference>
<keyword evidence="7 9" id="KW-1133">Transmembrane helix</keyword>
<feature type="domain" description="ABC transmembrane type-1" evidence="10">
    <location>
        <begin position="69"/>
        <end position="334"/>
    </location>
</feature>
<reference evidence="11" key="1">
    <citation type="submission" date="2020-11" db="EMBL/GenBank/DDBJ databases">
        <authorList>
            <person name="Tran Van P."/>
        </authorList>
    </citation>
    <scope>NUCLEOTIDE SEQUENCE</scope>
</reference>
<evidence type="ECO:0000313" key="11">
    <source>
        <dbReference type="EMBL" id="CAD7627352.1"/>
    </source>
</evidence>
<feature type="transmembrane region" description="Helical" evidence="9">
    <location>
        <begin position="174"/>
        <end position="192"/>
    </location>
</feature>
<evidence type="ECO:0000256" key="9">
    <source>
        <dbReference type="SAM" id="Phobius"/>
    </source>
</evidence>
<dbReference type="EMBL" id="CAJPIZ010004650">
    <property type="protein sequence ID" value="CAG2107782.1"/>
    <property type="molecule type" value="Genomic_DNA"/>
</dbReference>
<evidence type="ECO:0000259" key="10">
    <source>
        <dbReference type="PROSITE" id="PS50929"/>
    </source>
</evidence>
<evidence type="ECO:0000256" key="8">
    <source>
        <dbReference type="ARBA" id="ARBA00023136"/>
    </source>
</evidence>
<evidence type="ECO:0000256" key="3">
    <source>
        <dbReference type="ARBA" id="ARBA00022448"/>
    </source>
</evidence>
<comment type="similarity">
    <text evidence="2">Belongs to the ABC transporter superfamily. ABCC family. Conjugate transporter (TC 3.A.1.208) subfamily.</text>
</comment>
<comment type="subcellular location">
    <subcellularLocation>
        <location evidence="1">Membrane</location>
        <topology evidence="1">Multi-pass membrane protein</topology>
    </subcellularLocation>
</comment>
<dbReference type="GO" id="GO:0140359">
    <property type="term" value="F:ABC-type transporter activity"/>
    <property type="evidence" value="ECO:0007669"/>
    <property type="project" value="InterPro"/>
</dbReference>
<keyword evidence="5" id="KW-0547">Nucleotide-binding</keyword>
<dbReference type="PANTHER" id="PTHR24223:SF456">
    <property type="entry name" value="MULTIDRUG RESISTANCE-ASSOCIATED PROTEIN LETHAL(2)03659"/>
    <property type="match status" value="1"/>
</dbReference>
<dbReference type="InterPro" id="IPR030240">
    <property type="entry name" value="ABCC4_TMD1"/>
</dbReference>
<proteinExistence type="inferred from homology"/>
<evidence type="ECO:0000256" key="7">
    <source>
        <dbReference type="ARBA" id="ARBA00022989"/>
    </source>
</evidence>
<dbReference type="AlphaFoldDB" id="A0A7R9KQ74"/>
<evidence type="ECO:0000256" key="4">
    <source>
        <dbReference type="ARBA" id="ARBA00022692"/>
    </source>
</evidence>
<dbReference type="Gene3D" id="1.20.1560.10">
    <property type="entry name" value="ABC transporter type 1, transmembrane domain"/>
    <property type="match status" value="1"/>
</dbReference>
<dbReference type="GO" id="GO:0016020">
    <property type="term" value="C:membrane"/>
    <property type="evidence" value="ECO:0007669"/>
    <property type="project" value="UniProtKB-SubCell"/>
</dbReference>
<dbReference type="OrthoDB" id="6500128at2759"/>
<dbReference type="Pfam" id="PF00664">
    <property type="entry name" value="ABC_membrane"/>
    <property type="match status" value="1"/>
</dbReference>
<evidence type="ECO:0000256" key="5">
    <source>
        <dbReference type="ARBA" id="ARBA00022741"/>
    </source>
</evidence>
<protein>
    <recommendedName>
        <fullName evidence="10">ABC transmembrane type-1 domain-containing protein</fullName>
    </recommendedName>
</protein>
<evidence type="ECO:0000256" key="1">
    <source>
        <dbReference type="ARBA" id="ARBA00004141"/>
    </source>
</evidence>
<keyword evidence="4 9" id="KW-0812">Transmembrane</keyword>
<accession>A0A7R9KQ74</accession>
<feature type="transmembrane region" description="Helical" evidence="9">
    <location>
        <begin position="45"/>
        <end position="66"/>
    </location>
</feature>
<dbReference type="SUPFAM" id="SSF90123">
    <property type="entry name" value="ABC transporter transmembrane region"/>
    <property type="match status" value="1"/>
</dbReference>
<feature type="transmembrane region" description="Helical" evidence="9">
    <location>
        <begin position="99"/>
        <end position="121"/>
    </location>
</feature>
<evidence type="ECO:0000313" key="12">
    <source>
        <dbReference type="Proteomes" id="UP000759131"/>
    </source>
</evidence>
<feature type="transmembrane region" description="Helical" evidence="9">
    <location>
        <begin position="198"/>
        <end position="217"/>
    </location>
</feature>
<name>A0A7R9KQ74_9ACAR</name>